<organism evidence="1 2">
    <name type="scientific">Cirrhinus molitorella</name>
    <name type="common">mud carp</name>
    <dbReference type="NCBI Taxonomy" id="172907"/>
    <lineage>
        <taxon>Eukaryota</taxon>
        <taxon>Metazoa</taxon>
        <taxon>Chordata</taxon>
        <taxon>Craniata</taxon>
        <taxon>Vertebrata</taxon>
        <taxon>Euteleostomi</taxon>
        <taxon>Actinopterygii</taxon>
        <taxon>Neopterygii</taxon>
        <taxon>Teleostei</taxon>
        <taxon>Ostariophysi</taxon>
        <taxon>Cypriniformes</taxon>
        <taxon>Cyprinidae</taxon>
        <taxon>Labeoninae</taxon>
        <taxon>Labeonini</taxon>
        <taxon>Cirrhinus</taxon>
    </lineage>
</organism>
<evidence type="ECO:0000313" key="1">
    <source>
        <dbReference type="EMBL" id="KAL1281000.1"/>
    </source>
</evidence>
<accession>A0ABR3NVR0</accession>
<sequence length="119" mass="13622">MRVDVDGRYRVLPFASPRRALHRGPQEFSAQPFKYLSALRHRQITMAIAALRAPNEAPALFETSAEPRGCSEEAVEQYREIIHQKNLQFKILMHNESAVFMLMSTGFVKPYSALMVKDI</sequence>
<evidence type="ECO:0000313" key="2">
    <source>
        <dbReference type="Proteomes" id="UP001558613"/>
    </source>
</evidence>
<protein>
    <submittedName>
        <fullName evidence="1">Uncharacterized protein</fullName>
    </submittedName>
</protein>
<gene>
    <name evidence="1" type="ORF">QQF64_015600</name>
</gene>
<keyword evidence="2" id="KW-1185">Reference proteome</keyword>
<reference evidence="1 2" key="1">
    <citation type="submission" date="2023-09" db="EMBL/GenBank/DDBJ databases">
        <authorList>
            <person name="Wang M."/>
        </authorList>
    </citation>
    <scope>NUCLEOTIDE SEQUENCE [LARGE SCALE GENOMIC DNA]</scope>
    <source>
        <strain evidence="1">GT-2023</strain>
        <tissue evidence="1">Liver</tissue>
    </source>
</reference>
<dbReference type="EMBL" id="JAYMGO010000002">
    <property type="protein sequence ID" value="KAL1281000.1"/>
    <property type="molecule type" value="Genomic_DNA"/>
</dbReference>
<proteinExistence type="predicted"/>
<comment type="caution">
    <text evidence="1">The sequence shown here is derived from an EMBL/GenBank/DDBJ whole genome shotgun (WGS) entry which is preliminary data.</text>
</comment>
<dbReference type="Proteomes" id="UP001558613">
    <property type="component" value="Unassembled WGS sequence"/>
</dbReference>
<name>A0ABR3NVR0_9TELE</name>